<sequence>MTFKNKKELTNSLKIAYLKKDFRLKKVINSRDVFSLNVHIWSAIGHLTSHNPHATTKVIGKYFENRIPNGKGPSTRDMSNQLHAELGCKVSY</sequence>
<proteinExistence type="predicted"/>
<dbReference type="Proteomes" id="UP000824120">
    <property type="component" value="Chromosome 11"/>
</dbReference>
<comment type="caution">
    <text evidence="1">The sequence shown here is derived from an EMBL/GenBank/DDBJ whole genome shotgun (WGS) entry which is preliminary data.</text>
</comment>
<accession>A0A9J5WLK9</accession>
<evidence type="ECO:0000313" key="1">
    <source>
        <dbReference type="EMBL" id="KAG5575758.1"/>
    </source>
</evidence>
<name>A0A9J5WLK9_SOLCO</name>
<dbReference type="AlphaFoldDB" id="A0A9J5WLK9"/>
<organism evidence="1 2">
    <name type="scientific">Solanum commersonii</name>
    <name type="common">Commerson's wild potato</name>
    <name type="synonym">Commerson's nightshade</name>
    <dbReference type="NCBI Taxonomy" id="4109"/>
    <lineage>
        <taxon>Eukaryota</taxon>
        <taxon>Viridiplantae</taxon>
        <taxon>Streptophyta</taxon>
        <taxon>Embryophyta</taxon>
        <taxon>Tracheophyta</taxon>
        <taxon>Spermatophyta</taxon>
        <taxon>Magnoliopsida</taxon>
        <taxon>eudicotyledons</taxon>
        <taxon>Gunneridae</taxon>
        <taxon>Pentapetalae</taxon>
        <taxon>asterids</taxon>
        <taxon>lamiids</taxon>
        <taxon>Solanales</taxon>
        <taxon>Solanaceae</taxon>
        <taxon>Solanoideae</taxon>
        <taxon>Solaneae</taxon>
        <taxon>Solanum</taxon>
    </lineage>
</organism>
<evidence type="ECO:0000313" key="2">
    <source>
        <dbReference type="Proteomes" id="UP000824120"/>
    </source>
</evidence>
<gene>
    <name evidence="1" type="ORF">H5410_055892</name>
</gene>
<protein>
    <submittedName>
        <fullName evidence="1">Uncharacterized protein</fullName>
    </submittedName>
</protein>
<dbReference type="EMBL" id="JACXVP010000011">
    <property type="protein sequence ID" value="KAG5575758.1"/>
    <property type="molecule type" value="Genomic_DNA"/>
</dbReference>
<keyword evidence="2" id="KW-1185">Reference proteome</keyword>
<reference evidence="1 2" key="1">
    <citation type="submission" date="2020-09" db="EMBL/GenBank/DDBJ databases">
        <title>De no assembly of potato wild relative species, Solanum commersonii.</title>
        <authorList>
            <person name="Cho K."/>
        </authorList>
    </citation>
    <scope>NUCLEOTIDE SEQUENCE [LARGE SCALE GENOMIC DNA]</scope>
    <source>
        <strain evidence="1">LZ3.2</strain>
        <tissue evidence="1">Leaf</tissue>
    </source>
</reference>